<evidence type="ECO:0000313" key="1">
    <source>
        <dbReference type="EMBL" id="GFR07474.1"/>
    </source>
</evidence>
<name>A0A8X6HQ71_TRICU</name>
<dbReference type="Proteomes" id="UP000887116">
    <property type="component" value="Unassembled WGS sequence"/>
</dbReference>
<dbReference type="EMBL" id="BMAO01006288">
    <property type="protein sequence ID" value="GFR07474.1"/>
    <property type="molecule type" value="Genomic_DNA"/>
</dbReference>
<gene>
    <name evidence="1" type="ORF">TNCT_393301</name>
</gene>
<dbReference type="OrthoDB" id="10425149at2759"/>
<evidence type="ECO:0000313" key="2">
    <source>
        <dbReference type="Proteomes" id="UP000887116"/>
    </source>
</evidence>
<reference evidence="1" key="1">
    <citation type="submission" date="2020-07" db="EMBL/GenBank/DDBJ databases">
        <title>Multicomponent nature underlies the extraordinary mechanical properties of spider dragline silk.</title>
        <authorList>
            <person name="Kono N."/>
            <person name="Nakamura H."/>
            <person name="Mori M."/>
            <person name="Yoshida Y."/>
            <person name="Ohtoshi R."/>
            <person name="Malay A.D."/>
            <person name="Moran D.A.P."/>
            <person name="Tomita M."/>
            <person name="Numata K."/>
            <person name="Arakawa K."/>
        </authorList>
    </citation>
    <scope>NUCLEOTIDE SEQUENCE</scope>
</reference>
<proteinExistence type="predicted"/>
<comment type="caution">
    <text evidence="1">The sequence shown here is derived from an EMBL/GenBank/DDBJ whole genome shotgun (WGS) entry which is preliminary data.</text>
</comment>
<keyword evidence="2" id="KW-1185">Reference proteome</keyword>
<accession>A0A8X6HQ71</accession>
<protein>
    <submittedName>
        <fullName evidence="1">Uncharacterized protein</fullName>
    </submittedName>
</protein>
<organism evidence="1 2">
    <name type="scientific">Trichonephila clavata</name>
    <name type="common">Joro spider</name>
    <name type="synonym">Nephila clavata</name>
    <dbReference type="NCBI Taxonomy" id="2740835"/>
    <lineage>
        <taxon>Eukaryota</taxon>
        <taxon>Metazoa</taxon>
        <taxon>Ecdysozoa</taxon>
        <taxon>Arthropoda</taxon>
        <taxon>Chelicerata</taxon>
        <taxon>Arachnida</taxon>
        <taxon>Araneae</taxon>
        <taxon>Araneomorphae</taxon>
        <taxon>Entelegynae</taxon>
        <taxon>Araneoidea</taxon>
        <taxon>Nephilidae</taxon>
        <taxon>Trichonephila</taxon>
    </lineage>
</organism>
<sequence>MKHIRKQSRKALDPAYEAEDSCYCQNGWMQYPFTPVGAAVTSDCNRHINCNRDSDRHVGLNAKRCSSGVDIFGVDSLIEDKGSNHSLSSFYFRNYIVPSTF</sequence>
<dbReference type="AlphaFoldDB" id="A0A8X6HQ71"/>